<keyword evidence="2" id="KW-0472">Membrane</keyword>
<keyword evidence="2" id="KW-0812">Transmembrane</keyword>
<feature type="transmembrane region" description="Helical" evidence="2">
    <location>
        <begin position="20"/>
        <end position="39"/>
    </location>
</feature>
<gene>
    <name evidence="3" type="ORF">ENI96_06660</name>
</gene>
<evidence type="ECO:0000313" key="3">
    <source>
        <dbReference type="EMBL" id="HEB96093.1"/>
    </source>
</evidence>
<dbReference type="EMBL" id="DRKP01000074">
    <property type="protein sequence ID" value="HEB96093.1"/>
    <property type="molecule type" value="Genomic_DNA"/>
</dbReference>
<sequence>MEAETAGSPTRGRRFSWPQLLLVVVIAMLATIGITLWLVKAYLFPSQFTPVTLSSQEQQQLSRKLERLDSVAGRPPAGGGPAPEPYSEEGASREVRFSERELNALLANNTDLARKVAIDLSDDLVSASILVPMDPDFPVFGGKTLRLRTGVEFAYQNGRPVVRLKGVSLMGVPLPNAWLGGLKNIDLVQEFGNDEGFWKAFADGVEEVRVEQGNLMLKLKE</sequence>
<reference evidence="3" key="1">
    <citation type="journal article" date="2020" name="mSystems">
        <title>Genome- and Community-Level Interaction Insights into Carbon Utilization and Element Cycling Functions of Hydrothermarchaeota in Hydrothermal Sediment.</title>
        <authorList>
            <person name="Zhou Z."/>
            <person name="Liu Y."/>
            <person name="Xu W."/>
            <person name="Pan J."/>
            <person name="Luo Z.H."/>
            <person name="Li M."/>
        </authorList>
    </citation>
    <scope>NUCLEOTIDE SEQUENCE [LARGE SCALE GENOMIC DNA]</scope>
    <source>
        <strain evidence="3">HyVt-443</strain>
    </source>
</reference>
<comment type="caution">
    <text evidence="3">The sequence shown here is derived from an EMBL/GenBank/DDBJ whole genome shotgun (WGS) entry which is preliminary data.</text>
</comment>
<keyword evidence="2" id="KW-1133">Transmembrane helix</keyword>
<protein>
    <submittedName>
        <fullName evidence="3">Arginine N-succinyltransferase</fullName>
    </submittedName>
</protein>
<name>A0A831W551_9GAMM</name>
<dbReference type="AlphaFoldDB" id="A0A831W551"/>
<evidence type="ECO:0000313" key="4">
    <source>
        <dbReference type="Proteomes" id="UP000886251"/>
    </source>
</evidence>
<proteinExistence type="predicted"/>
<evidence type="ECO:0000256" key="2">
    <source>
        <dbReference type="SAM" id="Phobius"/>
    </source>
</evidence>
<accession>A0A831W551</accession>
<evidence type="ECO:0000256" key="1">
    <source>
        <dbReference type="SAM" id="MobiDB-lite"/>
    </source>
</evidence>
<feature type="region of interest" description="Disordered" evidence="1">
    <location>
        <begin position="69"/>
        <end position="93"/>
    </location>
</feature>
<dbReference type="Proteomes" id="UP000886251">
    <property type="component" value="Unassembled WGS sequence"/>
</dbReference>
<organism evidence="3 4">
    <name type="scientific">Sedimenticola thiotaurini</name>
    <dbReference type="NCBI Taxonomy" id="1543721"/>
    <lineage>
        <taxon>Bacteria</taxon>
        <taxon>Pseudomonadati</taxon>
        <taxon>Pseudomonadota</taxon>
        <taxon>Gammaproteobacteria</taxon>
        <taxon>Chromatiales</taxon>
        <taxon>Sedimenticolaceae</taxon>
        <taxon>Sedimenticola</taxon>
    </lineage>
</organism>